<dbReference type="RefSeq" id="WP_323326621.1">
    <property type="nucleotide sequence ID" value="NZ_JAYFSI010000002.1"/>
</dbReference>
<dbReference type="SUPFAM" id="SSF46894">
    <property type="entry name" value="C-terminal effector domain of the bipartite response regulators"/>
    <property type="match status" value="1"/>
</dbReference>
<evidence type="ECO:0000259" key="4">
    <source>
        <dbReference type="PROSITE" id="PS50043"/>
    </source>
</evidence>
<reference evidence="5 6" key="1">
    <citation type="submission" date="2023-12" db="EMBL/GenBank/DDBJ databases">
        <title>Amycolatopsis sp. V23-08.</title>
        <authorList>
            <person name="Somphong A."/>
        </authorList>
    </citation>
    <scope>NUCLEOTIDE SEQUENCE [LARGE SCALE GENOMIC DNA]</scope>
    <source>
        <strain evidence="5 6">V23-08</strain>
    </source>
</reference>
<evidence type="ECO:0000256" key="2">
    <source>
        <dbReference type="ARBA" id="ARBA00023125"/>
    </source>
</evidence>
<evidence type="ECO:0000313" key="5">
    <source>
        <dbReference type="EMBL" id="MEA5360459.1"/>
    </source>
</evidence>
<dbReference type="PROSITE" id="PS50043">
    <property type="entry name" value="HTH_LUXR_2"/>
    <property type="match status" value="1"/>
</dbReference>
<dbReference type="PRINTS" id="PR00038">
    <property type="entry name" value="HTHLUXR"/>
</dbReference>
<evidence type="ECO:0000256" key="3">
    <source>
        <dbReference type="ARBA" id="ARBA00023163"/>
    </source>
</evidence>
<dbReference type="CDD" id="cd06170">
    <property type="entry name" value="LuxR_C_like"/>
    <property type="match status" value="1"/>
</dbReference>
<name>A0ABU5R452_9PSEU</name>
<dbReference type="Proteomes" id="UP001304298">
    <property type="component" value="Unassembled WGS sequence"/>
</dbReference>
<protein>
    <submittedName>
        <fullName evidence="5">Response regulator transcription factor</fullName>
    </submittedName>
</protein>
<keyword evidence="1" id="KW-0805">Transcription regulation</keyword>
<feature type="domain" description="HTH luxR-type" evidence="4">
    <location>
        <begin position="122"/>
        <end position="187"/>
    </location>
</feature>
<gene>
    <name evidence="5" type="ORF">VA596_13010</name>
</gene>
<dbReference type="PANTHER" id="PTHR44688:SF16">
    <property type="entry name" value="DNA-BINDING TRANSCRIPTIONAL ACTIVATOR DEVR_DOSR"/>
    <property type="match status" value="1"/>
</dbReference>
<evidence type="ECO:0000313" key="6">
    <source>
        <dbReference type="Proteomes" id="UP001304298"/>
    </source>
</evidence>
<organism evidence="5 6">
    <name type="scientific">Amycolatopsis heterodermiae</name>
    <dbReference type="NCBI Taxonomy" id="3110235"/>
    <lineage>
        <taxon>Bacteria</taxon>
        <taxon>Bacillati</taxon>
        <taxon>Actinomycetota</taxon>
        <taxon>Actinomycetes</taxon>
        <taxon>Pseudonocardiales</taxon>
        <taxon>Pseudonocardiaceae</taxon>
        <taxon>Amycolatopsis</taxon>
    </lineage>
</organism>
<accession>A0ABU5R452</accession>
<keyword evidence="6" id="KW-1185">Reference proteome</keyword>
<dbReference type="PANTHER" id="PTHR44688">
    <property type="entry name" value="DNA-BINDING TRANSCRIPTIONAL ACTIVATOR DEVR_DOSR"/>
    <property type="match status" value="1"/>
</dbReference>
<sequence>MRVRVAAPDAALRASMHTALGRAGVPLVREPSSDAVLLAAASTVDEALADCQGGNQGGIVVVADRLASEGVRRAVRAGVAVLVQSARATPTRLAAAVRSAHDGEGRLPHETLVRLLGTDRRKQAAPPRLTARQLVMLRLMAEGLDNIGIARALSCSAHTVKNVIYDLMSRLQARNRAHAVAAGVRAGLI</sequence>
<comment type="caution">
    <text evidence="5">The sequence shown here is derived from an EMBL/GenBank/DDBJ whole genome shotgun (WGS) entry which is preliminary data.</text>
</comment>
<dbReference type="EMBL" id="JAYFSI010000002">
    <property type="protein sequence ID" value="MEA5360459.1"/>
    <property type="molecule type" value="Genomic_DNA"/>
</dbReference>
<dbReference type="InterPro" id="IPR016032">
    <property type="entry name" value="Sig_transdc_resp-reg_C-effctor"/>
</dbReference>
<dbReference type="Pfam" id="PF00196">
    <property type="entry name" value="GerE"/>
    <property type="match status" value="1"/>
</dbReference>
<evidence type="ECO:0000256" key="1">
    <source>
        <dbReference type="ARBA" id="ARBA00023015"/>
    </source>
</evidence>
<dbReference type="InterPro" id="IPR000792">
    <property type="entry name" value="Tscrpt_reg_LuxR_C"/>
</dbReference>
<dbReference type="SMART" id="SM00421">
    <property type="entry name" value="HTH_LUXR"/>
    <property type="match status" value="1"/>
</dbReference>
<dbReference type="Gene3D" id="3.40.50.2300">
    <property type="match status" value="1"/>
</dbReference>
<keyword evidence="3" id="KW-0804">Transcription</keyword>
<proteinExistence type="predicted"/>
<keyword evidence="2" id="KW-0238">DNA-binding</keyword>